<evidence type="ECO:0000259" key="1">
    <source>
        <dbReference type="Pfam" id="PF18998"/>
    </source>
</evidence>
<dbReference type="Pfam" id="PF18998">
    <property type="entry name" value="Flg_new_2"/>
    <property type="match status" value="2"/>
</dbReference>
<accession>A0ABV7H2Z8</accession>
<evidence type="ECO:0000313" key="2">
    <source>
        <dbReference type="EMBL" id="MFC3148293.1"/>
    </source>
</evidence>
<comment type="caution">
    <text evidence="2">The sequence shown here is derived from an EMBL/GenBank/DDBJ whole genome shotgun (WGS) entry which is preliminary data.</text>
</comment>
<organism evidence="2 3">
    <name type="scientific">Piscinibacterium candidicorallinum</name>
    <dbReference type="NCBI Taxonomy" id="1793872"/>
    <lineage>
        <taxon>Bacteria</taxon>
        <taxon>Pseudomonadati</taxon>
        <taxon>Pseudomonadota</taxon>
        <taxon>Betaproteobacteria</taxon>
        <taxon>Burkholderiales</taxon>
        <taxon>Piscinibacterium</taxon>
    </lineage>
</organism>
<proteinExistence type="predicted"/>
<reference evidence="3" key="1">
    <citation type="journal article" date="2019" name="Int. J. Syst. Evol. Microbiol.">
        <title>The Global Catalogue of Microorganisms (GCM) 10K type strain sequencing project: providing services to taxonomists for standard genome sequencing and annotation.</title>
        <authorList>
            <consortium name="The Broad Institute Genomics Platform"/>
            <consortium name="The Broad Institute Genome Sequencing Center for Infectious Disease"/>
            <person name="Wu L."/>
            <person name="Ma J."/>
        </authorList>
    </citation>
    <scope>NUCLEOTIDE SEQUENCE [LARGE SCALE GENOMIC DNA]</scope>
    <source>
        <strain evidence="3">KCTC 52168</strain>
    </source>
</reference>
<sequence>MLRTVAPAVWALCVAACGGGGGGGGEVPPQAPNVLTVTVSGSGVVRSNPAGIDCGSDCRELFDPASRIVLTATPASGQTFSSWSGDCSGTAASCTVAMDRARNVTASFAATQTPQFALTVTLVGAGSVRSDPAGIDCGSTCTANFGAGTTITLVATPGTGQRFAGWSGACSGSTVTCSVVTSAARAVTASFEAAPVAAQWGAPQLLESSNDFNVSDTSPFAEPSVLTAISSAGHAMVLWEQSDGVPNGSTRKVFSRLYVPNQGWAAAVVVPGLSTSSSLTALVEGKLLLSADGVATWLRPNLETRRFSAAAGWGAPFYPPTQSGGTLTAAVIDGSGAVGVLISGSDVYNNALLPQGGWGNWARVDASGNLTARDADVALSADGTALAIWREANPGDTRYSLKAARYTLATGWQPPQGIESGLDEVIAQSRPRVAMDAAGNGLAFWHQGTSMYYALFSPSTGWGAPTAIDAGNVNAGFSASPRLAMNSDGRAVMSWASGLFTLKTARYIPGAGVSVPESVATNATGVELGLDDGGNATLLYVLPEGPAALGSLYGRRFQWGQPWTAAAAIEAAAGDIKNSLAAGFNRAGQGVVVWVQDDAPDTQVRNSLWASVLR</sequence>
<dbReference type="Proteomes" id="UP001595556">
    <property type="component" value="Unassembled WGS sequence"/>
</dbReference>
<keyword evidence="3" id="KW-1185">Reference proteome</keyword>
<evidence type="ECO:0000313" key="3">
    <source>
        <dbReference type="Proteomes" id="UP001595556"/>
    </source>
</evidence>
<feature type="domain" description="Bacterial repeat" evidence="1">
    <location>
        <begin position="64"/>
        <end position="111"/>
    </location>
</feature>
<feature type="domain" description="Bacterial repeat" evidence="1">
    <location>
        <begin position="140"/>
        <end position="194"/>
    </location>
</feature>
<dbReference type="EMBL" id="JBHRTI010000004">
    <property type="protein sequence ID" value="MFC3148293.1"/>
    <property type="molecule type" value="Genomic_DNA"/>
</dbReference>
<dbReference type="RefSeq" id="WP_377304088.1">
    <property type="nucleotide sequence ID" value="NZ_CP180191.1"/>
</dbReference>
<protein>
    <recommendedName>
        <fullName evidence="1">Bacterial repeat domain-containing protein</fullName>
    </recommendedName>
</protein>
<gene>
    <name evidence="2" type="ORF">ACFOEN_11635</name>
</gene>
<name>A0ABV7H2Z8_9BURK</name>
<dbReference type="InterPro" id="IPR044060">
    <property type="entry name" value="Bacterial_rp_domain"/>
</dbReference>